<evidence type="ECO:0000313" key="3">
    <source>
        <dbReference type="Proteomes" id="UP000323000"/>
    </source>
</evidence>
<keyword evidence="3" id="KW-1185">Reference proteome</keyword>
<organism evidence="2 3">
    <name type="scientific">Acer yangbiense</name>
    <dbReference type="NCBI Taxonomy" id="1000413"/>
    <lineage>
        <taxon>Eukaryota</taxon>
        <taxon>Viridiplantae</taxon>
        <taxon>Streptophyta</taxon>
        <taxon>Embryophyta</taxon>
        <taxon>Tracheophyta</taxon>
        <taxon>Spermatophyta</taxon>
        <taxon>Magnoliopsida</taxon>
        <taxon>eudicotyledons</taxon>
        <taxon>Gunneridae</taxon>
        <taxon>Pentapetalae</taxon>
        <taxon>rosids</taxon>
        <taxon>malvids</taxon>
        <taxon>Sapindales</taxon>
        <taxon>Sapindaceae</taxon>
        <taxon>Hippocastanoideae</taxon>
        <taxon>Acereae</taxon>
        <taxon>Acer</taxon>
    </lineage>
</organism>
<dbReference type="InterPro" id="IPR025452">
    <property type="entry name" value="DUF4218"/>
</dbReference>
<dbReference type="AlphaFoldDB" id="A0A5C7HVJ2"/>
<protein>
    <recommendedName>
        <fullName evidence="1">DUF4218 domain-containing protein</fullName>
    </recommendedName>
</protein>
<evidence type="ECO:0000259" key="1">
    <source>
        <dbReference type="Pfam" id="PF13960"/>
    </source>
</evidence>
<accession>A0A5C7HVJ2</accession>
<gene>
    <name evidence="2" type="ORF">EZV62_014899</name>
</gene>
<dbReference type="OrthoDB" id="1703558at2759"/>
<dbReference type="PANTHER" id="PTHR48451:SF1">
    <property type="entry name" value="DUF4218 DOMAIN-CONTAINING PROTEIN"/>
    <property type="match status" value="1"/>
</dbReference>
<dbReference type="Proteomes" id="UP000323000">
    <property type="component" value="Chromosome 6"/>
</dbReference>
<sequence length="175" mass="20752">MSFFDVMEHLLIYLAEEALIAGLVQFWWMHPIERYLPTLKFYVRNRAHLEASIAKGYLMEECTNFCSRYLNDVETKWNRPPRNDGRFNKNKGVRISLDEITWVQAHRFKRYDINGFRFHTKNTEKSRVTQNSDVVLKVDTMSYGSARDRHPRAGTVTFHGGKQNKWYVQDPLESD</sequence>
<dbReference type="PANTHER" id="PTHR48451">
    <property type="entry name" value="DUF4218 DOMAIN-CONTAINING PROTEIN"/>
    <property type="match status" value="1"/>
</dbReference>
<dbReference type="Pfam" id="PF13960">
    <property type="entry name" value="DUF4218"/>
    <property type="match status" value="1"/>
</dbReference>
<dbReference type="EMBL" id="VAHF01000006">
    <property type="protein sequence ID" value="TXG60326.1"/>
    <property type="molecule type" value="Genomic_DNA"/>
</dbReference>
<reference evidence="3" key="1">
    <citation type="journal article" date="2019" name="Gigascience">
        <title>De novo genome assembly of the endangered Acer yangbiense, a plant species with extremely small populations endemic to Yunnan Province, China.</title>
        <authorList>
            <person name="Yang J."/>
            <person name="Wariss H.M."/>
            <person name="Tao L."/>
            <person name="Zhang R."/>
            <person name="Yun Q."/>
            <person name="Hollingsworth P."/>
            <person name="Dao Z."/>
            <person name="Luo G."/>
            <person name="Guo H."/>
            <person name="Ma Y."/>
            <person name="Sun W."/>
        </authorList>
    </citation>
    <scope>NUCLEOTIDE SEQUENCE [LARGE SCALE GENOMIC DNA]</scope>
    <source>
        <strain evidence="3">cv. Malutang</strain>
    </source>
</reference>
<feature type="domain" description="DUF4218" evidence="1">
    <location>
        <begin position="2"/>
        <end position="83"/>
    </location>
</feature>
<name>A0A5C7HVJ2_9ROSI</name>
<proteinExistence type="predicted"/>
<comment type="caution">
    <text evidence="2">The sequence shown here is derived from an EMBL/GenBank/DDBJ whole genome shotgun (WGS) entry which is preliminary data.</text>
</comment>
<evidence type="ECO:0000313" key="2">
    <source>
        <dbReference type="EMBL" id="TXG60326.1"/>
    </source>
</evidence>